<dbReference type="OrthoDB" id="1165889at2759"/>
<dbReference type="EMBL" id="PDCK01000044">
    <property type="protein sequence ID" value="PRQ23960.1"/>
    <property type="molecule type" value="Genomic_DNA"/>
</dbReference>
<dbReference type="PANTHER" id="PTHR31639:SF93">
    <property type="entry name" value="F-BOX_FBD_LRR PROTEIN"/>
    <property type="match status" value="1"/>
</dbReference>
<dbReference type="SUPFAM" id="SSF52047">
    <property type="entry name" value="RNI-like"/>
    <property type="match status" value="1"/>
</dbReference>
<dbReference type="InterPro" id="IPR036047">
    <property type="entry name" value="F-box-like_dom_sf"/>
</dbReference>
<gene>
    <name evidence="2" type="ORF">RchiOBHm_Chr6g0267131</name>
</gene>
<name>A0A2P6PPV3_ROSCH</name>
<dbReference type="InterPro" id="IPR053781">
    <property type="entry name" value="F-box_AtFBL13-like"/>
</dbReference>
<dbReference type="Pfam" id="PF24758">
    <property type="entry name" value="LRR_At5g56370"/>
    <property type="match status" value="1"/>
</dbReference>
<protein>
    <submittedName>
        <fullName evidence="2">Putative F-box domain, FBD domain, leucine-rich repeat domain, L domain-containing protein</fullName>
    </submittedName>
</protein>
<dbReference type="STRING" id="74649.A0A2P6PPV3"/>
<dbReference type="Gene3D" id="3.80.10.10">
    <property type="entry name" value="Ribonuclease Inhibitor"/>
    <property type="match status" value="1"/>
</dbReference>
<dbReference type="Proteomes" id="UP000238479">
    <property type="component" value="Chromosome 6"/>
</dbReference>
<dbReference type="InterPro" id="IPR006566">
    <property type="entry name" value="FBD"/>
</dbReference>
<organism evidence="2 3">
    <name type="scientific">Rosa chinensis</name>
    <name type="common">China rose</name>
    <dbReference type="NCBI Taxonomy" id="74649"/>
    <lineage>
        <taxon>Eukaryota</taxon>
        <taxon>Viridiplantae</taxon>
        <taxon>Streptophyta</taxon>
        <taxon>Embryophyta</taxon>
        <taxon>Tracheophyta</taxon>
        <taxon>Spermatophyta</taxon>
        <taxon>Magnoliopsida</taxon>
        <taxon>eudicotyledons</taxon>
        <taxon>Gunneridae</taxon>
        <taxon>Pentapetalae</taxon>
        <taxon>rosids</taxon>
        <taxon>fabids</taxon>
        <taxon>Rosales</taxon>
        <taxon>Rosaceae</taxon>
        <taxon>Rosoideae</taxon>
        <taxon>Rosoideae incertae sedis</taxon>
        <taxon>Rosa</taxon>
    </lineage>
</organism>
<evidence type="ECO:0000259" key="1">
    <source>
        <dbReference type="PROSITE" id="PS50181"/>
    </source>
</evidence>
<dbReference type="InterPro" id="IPR055411">
    <property type="entry name" value="LRR_FXL15/At3g58940/PEG3-like"/>
</dbReference>
<evidence type="ECO:0000313" key="3">
    <source>
        <dbReference type="Proteomes" id="UP000238479"/>
    </source>
</evidence>
<feature type="domain" description="F-box" evidence="1">
    <location>
        <begin position="17"/>
        <end position="51"/>
    </location>
</feature>
<accession>A0A2P6PPV3</accession>
<dbReference type="CDD" id="cd22160">
    <property type="entry name" value="F-box_AtFBL13-like"/>
    <property type="match status" value="1"/>
</dbReference>
<proteinExistence type="predicted"/>
<dbReference type="Pfam" id="PF00646">
    <property type="entry name" value="F-box"/>
    <property type="match status" value="1"/>
</dbReference>
<dbReference type="AlphaFoldDB" id="A0A2P6PPV3"/>
<dbReference type="OMA" id="KFSEWNR"/>
<dbReference type="InterPro" id="IPR032675">
    <property type="entry name" value="LRR_dom_sf"/>
</dbReference>
<dbReference type="SUPFAM" id="SSF81383">
    <property type="entry name" value="F-box domain"/>
    <property type="match status" value="1"/>
</dbReference>
<dbReference type="PANTHER" id="PTHR31639">
    <property type="entry name" value="F-BOX PROTEIN-LIKE"/>
    <property type="match status" value="1"/>
</dbReference>
<dbReference type="PROSITE" id="PS50181">
    <property type="entry name" value="FBOX"/>
    <property type="match status" value="1"/>
</dbReference>
<dbReference type="InterPro" id="IPR001810">
    <property type="entry name" value="F-box_dom"/>
</dbReference>
<evidence type="ECO:0000313" key="2">
    <source>
        <dbReference type="EMBL" id="PRQ23960.1"/>
    </source>
</evidence>
<keyword evidence="3" id="KW-1185">Reference proteome</keyword>
<dbReference type="Gramene" id="PRQ23960">
    <property type="protein sequence ID" value="PRQ23960"/>
    <property type="gene ID" value="RchiOBHm_Chr6g0267131"/>
</dbReference>
<dbReference type="SMART" id="SM00579">
    <property type="entry name" value="FBD"/>
    <property type="match status" value="1"/>
</dbReference>
<reference evidence="2 3" key="1">
    <citation type="journal article" date="2018" name="Nat. Genet.">
        <title>The Rosa genome provides new insights in the design of modern roses.</title>
        <authorList>
            <person name="Bendahmane M."/>
        </authorList>
    </citation>
    <scope>NUCLEOTIDE SEQUENCE [LARGE SCALE GENOMIC DNA]</scope>
    <source>
        <strain evidence="3">cv. Old Blush</strain>
    </source>
</reference>
<sequence length="419" mass="48142">MMPEMPPKCRLKMDMGLDKFSNLPSDVIEKILLLLPIRDAVRTSVLSNKWRYRWAKLPQLVFDGQCVSSQNHTSFVTIVDHALLVHIGPLHSFKLSQQGFLASRDIDRWIVHLSRHSIKEFKLELHEGQCYNIPSCLFSWQDMIHLKLKNCFLKPLPTFKGFRSLKRLDIVRVTLAQDVLENLIVCCPLLKTLTFIDCDGFTRLKIDAPKLQFLGFRGRFDDVILENTINLDAVTIYLEVTVDQRWVPHSSSNLVLFFLHLPRVRRLAIRSNFLKYLAVSALTRKVPKPCLHLKFLTIEIHFNDLEEILTAVRLLRSSPALQELEIAAFPKDRAVVGEVNSWLDDNLIWSFTKLRLVKITSISGAKAELDFIRFLLLSSPVLERMTIKPASVNGSSELLKKLLRLGRASVHSEIIYLDP</sequence>
<dbReference type="Pfam" id="PF08387">
    <property type="entry name" value="FBD"/>
    <property type="match status" value="1"/>
</dbReference>
<comment type="caution">
    <text evidence="2">The sequence shown here is derived from an EMBL/GenBank/DDBJ whole genome shotgun (WGS) entry which is preliminary data.</text>
</comment>